<accession>A0A0N8H9N9</accession>
<comment type="caution">
    <text evidence="1">The sequence shown here is derived from an EMBL/GenBank/DDBJ whole genome shotgun (WGS) entry which is preliminary data.</text>
</comment>
<proteinExistence type="predicted"/>
<evidence type="ECO:0000313" key="1">
    <source>
        <dbReference type="EMBL" id="KPM47900.1"/>
    </source>
</evidence>
<keyword evidence="2" id="KW-1185">Reference proteome</keyword>
<organism evidence="1 2">
    <name type="scientific">Jiulongibacter sediminis</name>
    <dbReference type="NCBI Taxonomy" id="1605367"/>
    <lineage>
        <taxon>Bacteria</taxon>
        <taxon>Pseudomonadati</taxon>
        <taxon>Bacteroidota</taxon>
        <taxon>Cytophagia</taxon>
        <taxon>Cytophagales</taxon>
        <taxon>Leadbetterellaceae</taxon>
        <taxon>Jiulongibacter</taxon>
    </lineage>
</organism>
<dbReference type="EMBL" id="LGTQ01000009">
    <property type="protein sequence ID" value="KPM47900.1"/>
    <property type="molecule type" value="Genomic_DNA"/>
</dbReference>
<dbReference type="Proteomes" id="UP000050454">
    <property type="component" value="Unassembled WGS sequence"/>
</dbReference>
<dbReference type="RefSeq" id="WP_055148426.1">
    <property type="nucleotide sequence ID" value="NZ_JXSZ01000009.1"/>
</dbReference>
<protein>
    <submittedName>
        <fullName evidence="1">Uncharacterized protein</fullName>
    </submittedName>
</protein>
<dbReference type="AlphaFoldDB" id="A0A0N8H9N9"/>
<evidence type="ECO:0000313" key="2">
    <source>
        <dbReference type="Proteomes" id="UP000050454"/>
    </source>
</evidence>
<sequence length="120" mass="14196">MEKQLTDNLYISNEAVEILDFLADQKITPATFGKNQTISHIDGVDLYLILFIKREEKDEFIKFTFKDFTTNPDSMFYLLNVLKNLAKEDYQMFNPAQRKLEEMIHMRPVFHAYYYPKAAA</sequence>
<reference evidence="1 2" key="1">
    <citation type="submission" date="2015-07" db="EMBL/GenBank/DDBJ databases">
        <title>The draft genome sequence of Leadbetterella sp. JN14-9.</title>
        <authorList>
            <person name="Liu Y."/>
            <person name="Du J."/>
            <person name="Shao Z."/>
        </authorList>
    </citation>
    <scope>NUCLEOTIDE SEQUENCE [LARGE SCALE GENOMIC DNA]</scope>
    <source>
        <strain evidence="1 2">JN14-9</strain>
    </source>
</reference>
<gene>
    <name evidence="1" type="ORF">AFM12_11745</name>
</gene>
<name>A0A0N8H9N9_9BACT</name>